<evidence type="ECO:0000256" key="3">
    <source>
        <dbReference type="ARBA" id="ARBA00011233"/>
    </source>
</evidence>
<comment type="cofactor">
    <cofactor evidence="1 14">
        <name>Cu(+)</name>
        <dbReference type="ChEBI" id="CHEBI:49552"/>
    </cofactor>
</comment>
<dbReference type="Pfam" id="PF07732">
    <property type="entry name" value="Cu-oxidase_3"/>
    <property type="match status" value="1"/>
</dbReference>
<dbReference type="InterPro" id="IPR011707">
    <property type="entry name" value="Cu-oxidase-like_N"/>
</dbReference>
<evidence type="ECO:0000256" key="12">
    <source>
        <dbReference type="ARBA" id="ARBA00023136"/>
    </source>
</evidence>
<evidence type="ECO:0000256" key="15">
    <source>
        <dbReference type="SAM" id="MobiDB-lite"/>
    </source>
</evidence>
<evidence type="ECO:0000256" key="8">
    <source>
        <dbReference type="ARBA" id="ARBA00022737"/>
    </source>
</evidence>
<keyword evidence="9" id="KW-0249">Electron transport</keyword>
<dbReference type="GO" id="GO:0016020">
    <property type="term" value="C:membrane"/>
    <property type="evidence" value="ECO:0007669"/>
    <property type="project" value="UniProtKB-SubCell"/>
</dbReference>
<feature type="binding site" description="type 1 copper site" evidence="14">
    <location>
        <position position="122"/>
    </location>
    <ligand>
        <name>Cu cation</name>
        <dbReference type="ChEBI" id="CHEBI:23378"/>
        <label>1</label>
    </ligand>
</feature>
<dbReference type="EMBL" id="FOXI01000004">
    <property type="protein sequence ID" value="SFP50448.1"/>
    <property type="molecule type" value="Genomic_DNA"/>
</dbReference>
<feature type="region of interest" description="Disordered" evidence="15">
    <location>
        <begin position="334"/>
        <end position="357"/>
    </location>
</feature>
<dbReference type="NCBIfam" id="TIGR03102">
    <property type="entry name" value="halo_cynanin"/>
    <property type="match status" value="1"/>
</dbReference>
<keyword evidence="12" id="KW-0472">Membrane</keyword>
<reference evidence="19" key="1">
    <citation type="submission" date="2016-10" db="EMBL/GenBank/DDBJ databases">
        <authorList>
            <person name="Varghese N."/>
            <person name="Submissions S."/>
        </authorList>
    </citation>
    <scope>NUCLEOTIDE SEQUENCE [LARGE SCALE GENOMIC DNA]</scope>
    <source>
        <strain evidence="19">CGMCC 1.10329</strain>
    </source>
</reference>
<evidence type="ECO:0000256" key="14">
    <source>
        <dbReference type="PIRSR" id="PIRSR601287-1"/>
    </source>
</evidence>
<dbReference type="InterPro" id="IPR001287">
    <property type="entry name" value="NO2-reductase_Cu"/>
</dbReference>
<keyword evidence="11 14" id="KW-0186">Copper</keyword>
<dbReference type="FunFam" id="2.60.40.420:FF:000093">
    <property type="entry name" value="Copper-containing nitrite reductase"/>
    <property type="match status" value="1"/>
</dbReference>
<dbReference type="EC" id="1.7.2.1" evidence="4"/>
<name>A0A1I5QVW7_9EURY</name>
<dbReference type="CDD" id="cd04220">
    <property type="entry name" value="Halocyanin"/>
    <property type="match status" value="1"/>
</dbReference>
<evidence type="ECO:0000256" key="9">
    <source>
        <dbReference type="ARBA" id="ARBA00022982"/>
    </source>
</evidence>
<dbReference type="SUPFAM" id="SSF49503">
    <property type="entry name" value="Cupredoxins"/>
    <property type="match status" value="3"/>
</dbReference>
<evidence type="ECO:0000256" key="11">
    <source>
        <dbReference type="ARBA" id="ARBA00023008"/>
    </source>
</evidence>
<dbReference type="NCBIfam" id="TIGR02376">
    <property type="entry name" value="Cu_nitrite_red"/>
    <property type="match status" value="1"/>
</dbReference>
<feature type="binding site" description="type 1 copper site" evidence="14">
    <location>
        <position position="117"/>
    </location>
    <ligand>
        <name>Cu cation</name>
        <dbReference type="ChEBI" id="CHEBI:23378"/>
        <label>1</label>
    </ligand>
</feature>
<comment type="catalytic activity">
    <reaction evidence="13">
        <text>nitric oxide + Fe(III)-[cytochrome c] + H2O = Fe(II)-[cytochrome c] + nitrite + 2 H(+)</text>
        <dbReference type="Rhea" id="RHEA:15233"/>
        <dbReference type="Rhea" id="RHEA-COMP:10350"/>
        <dbReference type="Rhea" id="RHEA-COMP:14399"/>
        <dbReference type="ChEBI" id="CHEBI:15377"/>
        <dbReference type="ChEBI" id="CHEBI:15378"/>
        <dbReference type="ChEBI" id="CHEBI:16301"/>
        <dbReference type="ChEBI" id="CHEBI:16480"/>
        <dbReference type="ChEBI" id="CHEBI:29033"/>
        <dbReference type="ChEBI" id="CHEBI:29034"/>
        <dbReference type="EC" id="1.7.2.1"/>
    </reaction>
</comment>
<proteinExistence type="predicted"/>
<dbReference type="InterPro" id="IPR000923">
    <property type="entry name" value="BlueCu_1"/>
</dbReference>
<dbReference type="PANTHER" id="PTHR34192">
    <property type="entry name" value="PLASTOCYANIN MAJOR ISOFORM, CHLOROPLASTIC-RELATED"/>
    <property type="match status" value="1"/>
</dbReference>
<feature type="binding site" description="type 1 copper site" evidence="14">
    <location>
        <position position="171"/>
    </location>
    <ligand>
        <name>Cu cation</name>
        <dbReference type="ChEBI" id="CHEBI:23378"/>
        <label>1</label>
    </ligand>
</feature>
<keyword evidence="6" id="KW-0813">Transport</keyword>
<keyword evidence="8" id="KW-0677">Repeat</keyword>
<evidence type="ECO:0000256" key="13">
    <source>
        <dbReference type="ARBA" id="ARBA00049340"/>
    </source>
</evidence>
<keyword evidence="19" id="KW-1185">Reference proteome</keyword>
<dbReference type="Pfam" id="PF00127">
    <property type="entry name" value="Copper-bind"/>
    <property type="match status" value="1"/>
</dbReference>
<dbReference type="GO" id="GO:0009055">
    <property type="term" value="F:electron transfer activity"/>
    <property type="evidence" value="ECO:0007669"/>
    <property type="project" value="InterPro"/>
</dbReference>
<feature type="binding site" description="type 1 copper site" evidence="14">
    <location>
        <position position="158"/>
    </location>
    <ligand>
        <name>Cu cation</name>
        <dbReference type="ChEBI" id="CHEBI:23378"/>
        <label>1</label>
    </ligand>
</feature>
<dbReference type="PANTHER" id="PTHR34192:SF10">
    <property type="entry name" value="PLASTOCYANIN MAJOR ISOFORM, CHLOROPLASTIC-RELATED"/>
    <property type="match status" value="1"/>
</dbReference>
<keyword evidence="10" id="KW-0560">Oxidoreductase</keyword>
<dbReference type="Gene3D" id="2.60.40.420">
    <property type="entry name" value="Cupredoxins - blue copper proteins"/>
    <property type="match status" value="3"/>
</dbReference>
<dbReference type="GO" id="GO:0050421">
    <property type="term" value="F:nitrite reductase (NO-forming) activity"/>
    <property type="evidence" value="ECO:0007669"/>
    <property type="project" value="UniProtKB-EC"/>
</dbReference>
<evidence type="ECO:0000256" key="5">
    <source>
        <dbReference type="ARBA" id="ARBA00017290"/>
    </source>
</evidence>
<evidence type="ECO:0000256" key="4">
    <source>
        <dbReference type="ARBA" id="ARBA00011882"/>
    </source>
</evidence>
<evidence type="ECO:0000256" key="6">
    <source>
        <dbReference type="ARBA" id="ARBA00022448"/>
    </source>
</evidence>
<comment type="subunit">
    <text evidence="3">Homotrimer.</text>
</comment>
<dbReference type="AlphaFoldDB" id="A0A1I5QVW7"/>
<evidence type="ECO:0000256" key="10">
    <source>
        <dbReference type="ARBA" id="ARBA00023002"/>
    </source>
</evidence>
<dbReference type="Proteomes" id="UP000183769">
    <property type="component" value="Unassembled WGS sequence"/>
</dbReference>
<protein>
    <recommendedName>
        <fullName evidence="5">Copper-containing nitrite reductase</fullName>
        <ecNumber evidence="4">1.7.2.1</ecNumber>
    </recommendedName>
</protein>
<evidence type="ECO:0000256" key="1">
    <source>
        <dbReference type="ARBA" id="ARBA00001960"/>
    </source>
</evidence>
<dbReference type="InterPro" id="IPR008972">
    <property type="entry name" value="Cupredoxin"/>
</dbReference>
<feature type="binding site" description="type 1 copper site" evidence="14">
    <location>
        <position position="316"/>
    </location>
    <ligand>
        <name>Cu cation</name>
        <dbReference type="ChEBI" id="CHEBI:23378"/>
        <label>1</label>
    </ligand>
</feature>
<feature type="domain" description="Blue (type 1) copper" evidence="16">
    <location>
        <begin position="384"/>
        <end position="468"/>
    </location>
</feature>
<evidence type="ECO:0000313" key="18">
    <source>
        <dbReference type="EMBL" id="SFP50448.1"/>
    </source>
</evidence>
<evidence type="ECO:0000259" key="16">
    <source>
        <dbReference type="Pfam" id="PF00127"/>
    </source>
</evidence>
<comment type="subcellular location">
    <subcellularLocation>
        <location evidence="2">Membrane</location>
    </subcellularLocation>
</comment>
<evidence type="ECO:0000259" key="17">
    <source>
        <dbReference type="Pfam" id="PF07732"/>
    </source>
</evidence>
<dbReference type="CDD" id="cd11020">
    <property type="entry name" value="CuRO_1_CuNIR"/>
    <property type="match status" value="1"/>
</dbReference>
<comment type="cofactor">
    <cofactor evidence="14">
        <name>Cu(2+)</name>
        <dbReference type="ChEBI" id="CHEBI:29036"/>
    </cofactor>
</comment>
<dbReference type="CDD" id="cd04208">
    <property type="entry name" value="CuRO_2_CuNIR"/>
    <property type="match status" value="1"/>
</dbReference>
<feature type="domain" description="Plastocyanin-like" evidence="17">
    <location>
        <begin position="73"/>
        <end position="181"/>
    </location>
</feature>
<feature type="region of interest" description="Disordered" evidence="15">
    <location>
        <begin position="1"/>
        <end position="61"/>
    </location>
</feature>
<sequence>MGAAGATAVAGCISAPPAEEEAAESTPQPPSMNESPSLDTQRIAGNPTAVPQPIDRDSPKTVSVEMTTHEQVAEVEPGVTYTYMSFDGRIPGPMIRARVGDHVEMTITNDESNSMPHNIDLHAVRGPGGGAEASMVAPGETKTFTFKATYPGLFTYHCAVPNLDYHISSGMFGAILIEPEAGLPEVDHEFYLGQHELYTTGDAGEEGHHDFDFEAMKDEEPTYVLINGEKYAIGPNGYNEMQIETGESARVYYVSGGPNLSSSLHPIGSVWDEVHPQGGIGSDVHRNIQTTPVPPGSAVIAELHSPVPGPIKIVDHALTRVGRKGALAVVDVQGDPNPDVFDPGQESSSGGGGPAEFDGWFDNVDNYDGVVDRTGEDEITVQVGSQANGGGFGFAPAAVAVSPGTTVTWEWTGKGGSHDVQADDGSFASELSGEAGHTFSQTFDDTGTTKYYCMPHKTMGMKGAIVVE</sequence>
<dbReference type="GO" id="GO:0005507">
    <property type="term" value="F:copper ion binding"/>
    <property type="evidence" value="ECO:0007669"/>
    <property type="project" value="InterPro"/>
</dbReference>
<keyword evidence="7 14" id="KW-0479">Metal-binding</keyword>
<feature type="binding site" description="type 1 copper site" evidence="14">
    <location>
        <position position="166"/>
    </location>
    <ligand>
        <name>Cu cation</name>
        <dbReference type="ChEBI" id="CHEBI:23378"/>
        <label>1</label>
    </ligand>
</feature>
<organism evidence="18 19">
    <name type="scientific">Halolamina pelagica</name>
    <dbReference type="NCBI Taxonomy" id="699431"/>
    <lineage>
        <taxon>Archaea</taxon>
        <taxon>Methanobacteriati</taxon>
        <taxon>Methanobacteriota</taxon>
        <taxon>Stenosarchaea group</taxon>
        <taxon>Halobacteria</taxon>
        <taxon>Halobacteriales</taxon>
        <taxon>Haloferacaceae</taxon>
    </lineage>
</organism>
<evidence type="ECO:0000256" key="7">
    <source>
        <dbReference type="ARBA" id="ARBA00022723"/>
    </source>
</evidence>
<dbReference type="InterPro" id="IPR017533">
    <property type="entry name" value="Halocyanin"/>
</dbReference>
<dbReference type="PRINTS" id="PR00695">
    <property type="entry name" value="CUNO2RDTASE"/>
</dbReference>
<gene>
    <name evidence="18" type="ORF">SAMN05216277_104117</name>
</gene>
<evidence type="ECO:0000256" key="2">
    <source>
        <dbReference type="ARBA" id="ARBA00004370"/>
    </source>
</evidence>
<feature type="binding site" description="type 1 copper site" evidence="14">
    <location>
        <position position="157"/>
    </location>
    <ligand>
        <name>Cu cation</name>
        <dbReference type="ChEBI" id="CHEBI:23378"/>
        <label>1</label>
    </ligand>
</feature>
<evidence type="ECO:0000313" key="19">
    <source>
        <dbReference type="Proteomes" id="UP000183769"/>
    </source>
</evidence>
<accession>A0A1I5QVW7</accession>